<evidence type="ECO:0000256" key="2">
    <source>
        <dbReference type="SAM" id="MobiDB-lite"/>
    </source>
</evidence>
<feature type="compositionally biased region" description="Acidic residues" evidence="2">
    <location>
        <begin position="804"/>
        <end position="833"/>
    </location>
</feature>
<comment type="caution">
    <text evidence="4">The sequence shown here is derived from an EMBL/GenBank/DDBJ whole genome shotgun (WGS) entry which is preliminary data.</text>
</comment>
<organism evidence="4 5">
    <name type="scientific">Chaetoceros tenuissimus</name>
    <dbReference type="NCBI Taxonomy" id="426638"/>
    <lineage>
        <taxon>Eukaryota</taxon>
        <taxon>Sar</taxon>
        <taxon>Stramenopiles</taxon>
        <taxon>Ochrophyta</taxon>
        <taxon>Bacillariophyta</taxon>
        <taxon>Coscinodiscophyceae</taxon>
        <taxon>Chaetocerotophycidae</taxon>
        <taxon>Chaetocerotales</taxon>
        <taxon>Chaetocerotaceae</taxon>
        <taxon>Chaetoceros</taxon>
    </lineage>
</organism>
<dbReference type="PANTHER" id="PTHR12048:SF0">
    <property type="entry name" value="CCAAT_ENHANCER-BINDING PROTEIN ZETA"/>
    <property type="match status" value="1"/>
</dbReference>
<gene>
    <name evidence="4" type="ORF">CTEN210_09725</name>
</gene>
<evidence type="ECO:0000256" key="1">
    <source>
        <dbReference type="ARBA" id="ARBA00007797"/>
    </source>
</evidence>
<dbReference type="AlphaFoldDB" id="A0AAD3CZ60"/>
<comment type="similarity">
    <text evidence="1">Belongs to the CBF/MAK21 family.</text>
</comment>
<keyword evidence="5" id="KW-1185">Reference proteome</keyword>
<dbReference type="EMBL" id="BLLK01000046">
    <property type="protein sequence ID" value="GFH53249.1"/>
    <property type="molecule type" value="Genomic_DNA"/>
</dbReference>
<evidence type="ECO:0000259" key="3">
    <source>
        <dbReference type="Pfam" id="PF03914"/>
    </source>
</evidence>
<feature type="region of interest" description="Disordered" evidence="2">
    <location>
        <begin position="1"/>
        <end position="39"/>
    </location>
</feature>
<proteinExistence type="inferred from homology"/>
<dbReference type="SUPFAM" id="SSF48371">
    <property type="entry name" value="ARM repeat"/>
    <property type="match status" value="1"/>
</dbReference>
<feature type="compositionally biased region" description="Basic residues" evidence="2">
    <location>
        <begin position="10"/>
        <end position="20"/>
    </location>
</feature>
<dbReference type="GO" id="GO:0005634">
    <property type="term" value="C:nucleus"/>
    <property type="evidence" value="ECO:0007669"/>
    <property type="project" value="TreeGrafter"/>
</dbReference>
<dbReference type="InterPro" id="IPR005612">
    <property type="entry name" value="CCAAT-binding_factor"/>
</dbReference>
<feature type="compositionally biased region" description="Basic and acidic residues" evidence="2">
    <location>
        <begin position="910"/>
        <end position="920"/>
    </location>
</feature>
<feature type="region of interest" description="Disordered" evidence="2">
    <location>
        <begin position="591"/>
        <end position="628"/>
    </location>
</feature>
<reference evidence="4 5" key="1">
    <citation type="journal article" date="2021" name="Sci. Rep.">
        <title>The genome of the diatom Chaetoceros tenuissimus carries an ancient integrated fragment of an extant virus.</title>
        <authorList>
            <person name="Hongo Y."/>
            <person name="Kimura K."/>
            <person name="Takaki Y."/>
            <person name="Yoshida Y."/>
            <person name="Baba S."/>
            <person name="Kobayashi G."/>
            <person name="Nagasaki K."/>
            <person name="Hano T."/>
            <person name="Tomaru Y."/>
        </authorList>
    </citation>
    <scope>NUCLEOTIDE SEQUENCE [LARGE SCALE GENOMIC DNA]</scope>
    <source>
        <strain evidence="4 5">NIES-3715</strain>
    </source>
</reference>
<feature type="domain" description="CCAAT-binding factor" evidence="3">
    <location>
        <begin position="460"/>
        <end position="650"/>
    </location>
</feature>
<protein>
    <recommendedName>
        <fullName evidence="3">CCAAT-binding factor domain-containing protein</fullName>
    </recommendedName>
</protein>
<feature type="compositionally biased region" description="Acidic residues" evidence="2">
    <location>
        <begin position="608"/>
        <end position="623"/>
    </location>
</feature>
<dbReference type="PANTHER" id="PTHR12048">
    <property type="entry name" value="CCAAT-BINDING FACTOR-RELATED"/>
    <property type="match status" value="1"/>
</dbReference>
<accession>A0AAD3CZ60</accession>
<dbReference type="InterPro" id="IPR016024">
    <property type="entry name" value="ARM-type_fold"/>
</dbReference>
<evidence type="ECO:0000313" key="4">
    <source>
        <dbReference type="EMBL" id="GFH53249.1"/>
    </source>
</evidence>
<dbReference type="Pfam" id="PF03914">
    <property type="entry name" value="CBF"/>
    <property type="match status" value="1"/>
</dbReference>
<dbReference type="InterPro" id="IPR040155">
    <property type="entry name" value="CEBPZ/Mak21-like"/>
</dbReference>
<feature type="compositionally biased region" description="Acidic residues" evidence="2">
    <location>
        <begin position="856"/>
        <end position="909"/>
    </location>
</feature>
<sequence length="974" mass="109167">MTEATSKQGKAPRRRGRKGKDKQSTTTSTSSPDDSMSVLSYKPHNTLLIHLTDETPTWYECGRGTACRDDTIFNVKNSKGKKSSKPRTNPPALVQKYRNLADSIYSQEVTIFKNNSSSKDEMWVENTMRKGTLKDRIAAMSVVVSSSPVHKLYALDMLLSLAGVSTDDNGSGGQTNERVANMAAEALSDLFSSTLLPTHRKLYGLESRPLYQYEEANEGSKTKKTISPRILLLWRYEEIIKSKYSAFLSQYIGKTLAQTSTSSESLTKINALRTACELLKAIPEGEQMLLNLVVNKIGDPTKKVACAAAHELRKILDAHPAMTATVAREVQQLAHRPNLSARALYNCIIFLNQLKLEKEENVDDGDEKSKKHVSLPASLINSYFQIFEFAVNKSKPTGKVSGKSKAKAELDQAMKSRLLGALLTGVNRAHPYLPSNDTRMDKHIDSLYRIAHVAPPSACTQAFMLLFHLAVGSGSDDNVAKNDEDIAMEKKRQDRFYRALYAKIADPTMLYGKQLTLYFNLIYKAMKYDTDSNRIVAFAKRILHTAFHHSPAVTSGAIFLVSEVMRSHPGLSSAVLTGEGNMVKYDHTKREPSAAFTSGANETKKDDSDDDDDDDDDASDTSEESLSANPASLWEISLTSHHYHPSVCKFSSDVGNIQYNGDPLRDFTLAPFLDKFAFRNPKSMQKIKNKFRRGESVGERRSGLEASFKAAKALPVNDPEYWAKQRKVADEDVFFQKFFTERAKRDELKGIDRTKKGDEDEALDAAEGKEINFDWESDEEEEKFVQGLAENLMKSQAHGAKIDYDDEDPDMDDWSDYDDSDEEKEDAGVDEDGIPGADQPLFDNMDGLLMTTGAGDDSDDDDDDDVDDDDVDDIEDEEPENDEDDSDDDMGMEFADDLDIADDEDEVEDEKQQKKDKKETLSSFASIEDYEELINKNWDQKRKRSESEDVEDVETPTSKKSKKKRKRSKKKSKA</sequence>
<feature type="compositionally biased region" description="Basic residues" evidence="2">
    <location>
        <begin position="959"/>
        <end position="974"/>
    </location>
</feature>
<evidence type="ECO:0000313" key="5">
    <source>
        <dbReference type="Proteomes" id="UP001054902"/>
    </source>
</evidence>
<dbReference type="Proteomes" id="UP001054902">
    <property type="component" value="Unassembled WGS sequence"/>
</dbReference>
<name>A0AAD3CZ60_9STRA</name>
<feature type="region of interest" description="Disordered" evidence="2">
    <location>
        <begin position="799"/>
        <end position="974"/>
    </location>
</feature>